<dbReference type="InterPro" id="IPR000182">
    <property type="entry name" value="GNAT_dom"/>
</dbReference>
<proteinExistence type="predicted"/>
<protein>
    <submittedName>
        <fullName evidence="2">Putative acetyltransferase</fullName>
    </submittedName>
</protein>
<keyword evidence="3" id="KW-1185">Reference proteome</keyword>
<comment type="caution">
    <text evidence="2">The sequence shown here is derived from an EMBL/GenBank/DDBJ whole genome shotgun (WGS) entry which is preliminary data.</text>
</comment>
<evidence type="ECO:0000313" key="2">
    <source>
        <dbReference type="EMBL" id="ROO90655.1"/>
    </source>
</evidence>
<evidence type="ECO:0000259" key="1">
    <source>
        <dbReference type="PROSITE" id="PS51186"/>
    </source>
</evidence>
<dbReference type="EMBL" id="RJKE01000001">
    <property type="protein sequence ID" value="ROO90655.1"/>
    <property type="molecule type" value="Genomic_DNA"/>
</dbReference>
<evidence type="ECO:0000313" key="3">
    <source>
        <dbReference type="Proteomes" id="UP000272400"/>
    </source>
</evidence>
<name>A0A3N1DAV4_9ACTN</name>
<dbReference type="InterPro" id="IPR016181">
    <property type="entry name" value="Acyl_CoA_acyltransferase"/>
</dbReference>
<dbReference type="RefSeq" id="WP_123669580.1">
    <property type="nucleotide sequence ID" value="NZ_RJKE01000001.1"/>
</dbReference>
<reference evidence="2 3" key="1">
    <citation type="submission" date="2018-11" db="EMBL/GenBank/DDBJ databases">
        <title>Sequencing the genomes of 1000 actinobacteria strains.</title>
        <authorList>
            <person name="Klenk H.-P."/>
        </authorList>
    </citation>
    <scope>NUCLEOTIDE SEQUENCE [LARGE SCALE GENOMIC DNA]</scope>
    <source>
        <strain evidence="2 3">DSM 44254</strain>
    </source>
</reference>
<dbReference type="Proteomes" id="UP000272400">
    <property type="component" value="Unassembled WGS sequence"/>
</dbReference>
<dbReference type="GO" id="GO:0016747">
    <property type="term" value="F:acyltransferase activity, transferring groups other than amino-acyl groups"/>
    <property type="evidence" value="ECO:0007669"/>
    <property type="project" value="InterPro"/>
</dbReference>
<dbReference type="PROSITE" id="PS51186">
    <property type="entry name" value="GNAT"/>
    <property type="match status" value="1"/>
</dbReference>
<gene>
    <name evidence="2" type="ORF">EDD29_8390</name>
</gene>
<dbReference type="CDD" id="cd04301">
    <property type="entry name" value="NAT_SF"/>
    <property type="match status" value="1"/>
</dbReference>
<feature type="domain" description="N-acetyltransferase" evidence="1">
    <location>
        <begin position="1"/>
        <end position="145"/>
    </location>
</feature>
<dbReference type="Pfam" id="PF13508">
    <property type="entry name" value="Acetyltransf_7"/>
    <property type="match status" value="1"/>
</dbReference>
<dbReference type="SUPFAM" id="SSF55729">
    <property type="entry name" value="Acyl-CoA N-acyltransferases (Nat)"/>
    <property type="match status" value="1"/>
</dbReference>
<keyword evidence="2" id="KW-0808">Transferase</keyword>
<dbReference type="OrthoDB" id="9797178at2"/>
<dbReference type="AlphaFoldDB" id="A0A3N1DAV4"/>
<accession>A0A3N1DAV4</accession>
<sequence length="167" mass="17625">MIIRRERPADARAIREVVAAAFGGPHAAEAPLVDELRADPAWIPRLSLVAELGGDIVGHVVCTRGRAGTTPALGLAPLSVRPDVQRSGVGRALMHAVLGAADALDEPFIALLGDPDYYGRFGFVPASDLGVRAPDPAWGVHFQVRVLSAYRPDGLGEFSYAPPIMGL</sequence>
<dbReference type="Gene3D" id="3.40.630.30">
    <property type="match status" value="1"/>
</dbReference>
<organism evidence="2 3">
    <name type="scientific">Actinocorallia herbida</name>
    <dbReference type="NCBI Taxonomy" id="58109"/>
    <lineage>
        <taxon>Bacteria</taxon>
        <taxon>Bacillati</taxon>
        <taxon>Actinomycetota</taxon>
        <taxon>Actinomycetes</taxon>
        <taxon>Streptosporangiales</taxon>
        <taxon>Thermomonosporaceae</taxon>
        <taxon>Actinocorallia</taxon>
    </lineage>
</organism>